<dbReference type="PANTHER" id="PTHR47545:SF1">
    <property type="entry name" value="MULTIFUNCTIONAL CCA PROTEIN"/>
    <property type="match status" value="1"/>
</dbReference>
<evidence type="ECO:0000256" key="7">
    <source>
        <dbReference type="ARBA" id="ARBA00022800"/>
    </source>
</evidence>
<comment type="caution">
    <text evidence="14">The sequence shown here is derived from an EMBL/GenBank/DDBJ whole genome shotgun (WGS) entry which is preliminary data.</text>
</comment>
<organism evidence="14 15">
    <name type="scientific">Caldimicrobium thiodismutans</name>
    <dbReference type="NCBI Taxonomy" id="1653476"/>
    <lineage>
        <taxon>Bacteria</taxon>
        <taxon>Pseudomonadati</taxon>
        <taxon>Thermodesulfobacteriota</taxon>
        <taxon>Thermodesulfobacteria</taxon>
        <taxon>Thermodesulfobacteriales</taxon>
        <taxon>Thermodesulfobacteriaceae</taxon>
        <taxon>Caldimicrobium</taxon>
    </lineage>
</organism>
<dbReference type="AlphaFoldDB" id="A0A2N7PJI0"/>
<dbReference type="NCBIfam" id="TIGR00277">
    <property type="entry name" value="HDIG"/>
    <property type="match status" value="1"/>
</dbReference>
<evidence type="ECO:0000256" key="11">
    <source>
        <dbReference type="RuleBase" id="RU003953"/>
    </source>
</evidence>
<accession>A0A2N7PJI0</accession>
<keyword evidence="10 11" id="KW-0694">RNA-binding</keyword>
<evidence type="ECO:0000256" key="5">
    <source>
        <dbReference type="ARBA" id="ARBA00022723"/>
    </source>
</evidence>
<dbReference type="EMBL" id="PNIE01000052">
    <property type="protein sequence ID" value="PMP62874.1"/>
    <property type="molecule type" value="Genomic_DNA"/>
</dbReference>
<dbReference type="InterPro" id="IPR006675">
    <property type="entry name" value="HDIG_dom"/>
</dbReference>
<dbReference type="SMART" id="SM00471">
    <property type="entry name" value="HDc"/>
    <property type="match status" value="1"/>
</dbReference>
<comment type="cofactor">
    <cofactor evidence="1">
        <name>Mg(2+)</name>
        <dbReference type="ChEBI" id="CHEBI:18420"/>
    </cofactor>
</comment>
<dbReference type="Pfam" id="PF12627">
    <property type="entry name" value="PolyA_pol_RNAbd"/>
    <property type="match status" value="1"/>
</dbReference>
<proteinExistence type="inferred from homology"/>
<keyword evidence="7" id="KW-0692">RNA repair</keyword>
<dbReference type="SUPFAM" id="SSF81301">
    <property type="entry name" value="Nucleotidyltransferase"/>
    <property type="match status" value="1"/>
</dbReference>
<evidence type="ECO:0000256" key="8">
    <source>
        <dbReference type="ARBA" id="ARBA00022840"/>
    </source>
</evidence>
<keyword evidence="12" id="KW-0175">Coiled coil</keyword>
<dbReference type="InterPro" id="IPR032828">
    <property type="entry name" value="PolyA_RNA-bd"/>
</dbReference>
<evidence type="ECO:0000256" key="12">
    <source>
        <dbReference type="SAM" id="Coils"/>
    </source>
</evidence>
<evidence type="ECO:0000256" key="2">
    <source>
        <dbReference type="ARBA" id="ARBA00022679"/>
    </source>
</evidence>
<keyword evidence="4" id="KW-0548">Nucleotidyltransferase</keyword>
<dbReference type="GO" id="GO:0016779">
    <property type="term" value="F:nucleotidyltransferase activity"/>
    <property type="evidence" value="ECO:0007669"/>
    <property type="project" value="UniProtKB-KW"/>
</dbReference>
<dbReference type="PANTHER" id="PTHR47545">
    <property type="entry name" value="MULTIFUNCTIONAL CCA PROTEIN"/>
    <property type="match status" value="1"/>
</dbReference>
<dbReference type="SUPFAM" id="SSF81891">
    <property type="entry name" value="Poly A polymerase C-terminal region-like"/>
    <property type="match status" value="1"/>
</dbReference>
<dbReference type="GO" id="GO:0042245">
    <property type="term" value="P:RNA repair"/>
    <property type="evidence" value="ECO:0007669"/>
    <property type="project" value="UniProtKB-KW"/>
</dbReference>
<keyword evidence="8" id="KW-0067">ATP-binding</keyword>
<dbReference type="InterPro" id="IPR006674">
    <property type="entry name" value="HD_domain"/>
</dbReference>
<evidence type="ECO:0000256" key="3">
    <source>
        <dbReference type="ARBA" id="ARBA00022694"/>
    </source>
</evidence>
<keyword evidence="3" id="KW-0819">tRNA processing</keyword>
<dbReference type="Pfam" id="PF01743">
    <property type="entry name" value="PolyA_pol"/>
    <property type="match status" value="1"/>
</dbReference>
<dbReference type="Gene3D" id="1.10.3090.10">
    <property type="entry name" value="cca-adding enzyme, domain 2"/>
    <property type="match status" value="1"/>
</dbReference>
<keyword evidence="5" id="KW-0479">Metal-binding</keyword>
<dbReference type="GO" id="GO:0003723">
    <property type="term" value="F:RNA binding"/>
    <property type="evidence" value="ECO:0007669"/>
    <property type="project" value="UniProtKB-KW"/>
</dbReference>
<keyword evidence="9" id="KW-0460">Magnesium</keyword>
<evidence type="ECO:0000256" key="10">
    <source>
        <dbReference type="ARBA" id="ARBA00022884"/>
    </source>
</evidence>
<comment type="similarity">
    <text evidence="11">Belongs to the tRNA nucleotidyltransferase/poly(A) polymerase family.</text>
</comment>
<evidence type="ECO:0000256" key="9">
    <source>
        <dbReference type="ARBA" id="ARBA00022842"/>
    </source>
</evidence>
<dbReference type="GO" id="GO:0008033">
    <property type="term" value="P:tRNA processing"/>
    <property type="evidence" value="ECO:0007669"/>
    <property type="project" value="UniProtKB-KW"/>
</dbReference>
<gene>
    <name evidence="14" type="ORF">C0197_03755</name>
</gene>
<dbReference type="CDD" id="cd00077">
    <property type="entry name" value="HDc"/>
    <property type="match status" value="1"/>
</dbReference>
<name>A0A2N7PJI0_9BACT</name>
<protein>
    <recommendedName>
        <fullName evidence="13">HD/PDEase domain-containing protein</fullName>
    </recommendedName>
</protein>
<dbReference type="Gene3D" id="1.10.246.80">
    <property type="match status" value="1"/>
</dbReference>
<dbReference type="InterPro" id="IPR043519">
    <property type="entry name" value="NT_sf"/>
</dbReference>
<evidence type="ECO:0000256" key="1">
    <source>
        <dbReference type="ARBA" id="ARBA00001946"/>
    </source>
</evidence>
<dbReference type="CDD" id="cd05398">
    <property type="entry name" value="NT_ClassII-CCAase"/>
    <property type="match status" value="1"/>
</dbReference>
<dbReference type="InterPro" id="IPR002646">
    <property type="entry name" value="PolA_pol_head_dom"/>
</dbReference>
<reference evidence="14 15" key="1">
    <citation type="submission" date="2018-01" db="EMBL/GenBank/DDBJ databases">
        <title>Metagenomic assembled genomes from two thermal pools in the Uzon Caldera, Kamchatka, Russia.</title>
        <authorList>
            <person name="Wilkins L."/>
            <person name="Ettinger C."/>
        </authorList>
    </citation>
    <scope>NUCLEOTIDE SEQUENCE [LARGE SCALE GENOMIC DNA]</scope>
    <source>
        <strain evidence="14">ZAV-15</strain>
    </source>
</reference>
<dbReference type="InterPro" id="IPR003607">
    <property type="entry name" value="HD/PDEase_dom"/>
</dbReference>
<dbReference type="Pfam" id="PF13735">
    <property type="entry name" value="tRNA_NucTran2_2"/>
    <property type="match status" value="1"/>
</dbReference>
<keyword evidence="2 11" id="KW-0808">Transferase</keyword>
<evidence type="ECO:0000256" key="4">
    <source>
        <dbReference type="ARBA" id="ARBA00022695"/>
    </source>
</evidence>
<evidence type="ECO:0000313" key="14">
    <source>
        <dbReference type="EMBL" id="PMP62874.1"/>
    </source>
</evidence>
<dbReference type="GO" id="GO:0046872">
    <property type="term" value="F:metal ion binding"/>
    <property type="evidence" value="ECO:0007669"/>
    <property type="project" value="UniProtKB-KW"/>
</dbReference>
<dbReference type="Pfam" id="PF01966">
    <property type="entry name" value="HD"/>
    <property type="match status" value="1"/>
</dbReference>
<evidence type="ECO:0000259" key="13">
    <source>
        <dbReference type="SMART" id="SM00471"/>
    </source>
</evidence>
<dbReference type="Gene3D" id="3.30.460.10">
    <property type="entry name" value="Beta Polymerase, domain 2"/>
    <property type="match status" value="1"/>
</dbReference>
<dbReference type="Proteomes" id="UP000235731">
    <property type="component" value="Unassembled WGS sequence"/>
</dbReference>
<evidence type="ECO:0000313" key="15">
    <source>
        <dbReference type="Proteomes" id="UP000235731"/>
    </source>
</evidence>
<feature type="domain" description="HD/PDEase" evidence="13">
    <location>
        <begin position="249"/>
        <end position="406"/>
    </location>
</feature>
<dbReference type="InterPro" id="IPR032810">
    <property type="entry name" value="CCA-adding_enz_C"/>
</dbReference>
<keyword evidence="6" id="KW-0547">Nucleotide-binding</keyword>
<sequence length="487" mass="57119">MWLKLKDQDREKFISLLTLPEKESLFSFLRKFARRGDIYIVGGAVRDFFLERKINDLDLTLKEEPEKLQLFLAQVLSYTPVSLSKEFGIYRLAKGKHTIDLSLYRGGTISEDLKGRDFTINAMAIPLSSFFELPFMVFDPLGGFKDLKEGIIRAISEENLIEDPLRILRGYRFYVEDYGKIEKETRAFFKKHGKKLLYVAPERIQMELKHLLLSSKTYEAFLLMEEDGIFEILFPEFNSCKGLPQPSFHHLDVFSHCLESLKWTELILSQPEKYLGLKDIPPDFKDEDFILSVKLASLFHDLGKGYTFKETEERITFYTHEKVGAELWEKRGKALRFKNEILERVYSLIRNHMRPCHLLKEWEEKKLTLKAKRNLIKAHPNLYELWVVALSDSLAAKGPDKEPDYEEKLNAFFQELLKLKEELERMEKKERLITGKDLIELGFKPGPIFKEILEEVEVKTLEGYLKSKEEALNYVFERYGKSLHGRS</sequence>
<dbReference type="InterPro" id="IPR050124">
    <property type="entry name" value="tRNA_CCA-adding_enzyme"/>
</dbReference>
<feature type="coiled-coil region" evidence="12">
    <location>
        <begin position="409"/>
        <end position="436"/>
    </location>
</feature>
<evidence type="ECO:0000256" key="6">
    <source>
        <dbReference type="ARBA" id="ARBA00022741"/>
    </source>
</evidence>
<dbReference type="GO" id="GO:0005524">
    <property type="term" value="F:ATP binding"/>
    <property type="evidence" value="ECO:0007669"/>
    <property type="project" value="UniProtKB-KW"/>
</dbReference>